<dbReference type="EMBL" id="AAEW02000002">
    <property type="protein sequence ID" value="EAT16994.1"/>
    <property type="molecule type" value="Genomic_DNA"/>
</dbReference>
<accession>Q1K3I0</accession>
<name>Q1K3I0_DESA6</name>
<reference evidence="1" key="2">
    <citation type="submission" date="2006-05" db="EMBL/GenBank/DDBJ databases">
        <title>Sequencing of the draft genome and assembly of Desulfuromonas acetoxidans DSM 684.</title>
        <authorList>
            <consortium name="US DOE Joint Genome Institute (JGI-PGF)"/>
            <person name="Copeland A."/>
            <person name="Lucas S."/>
            <person name="Lapidus A."/>
            <person name="Barry K."/>
            <person name="Detter J.C."/>
            <person name="Glavina del Rio T."/>
            <person name="Hammon N."/>
            <person name="Israni S."/>
            <person name="Dalin E."/>
            <person name="Tice H."/>
            <person name="Bruce D."/>
            <person name="Pitluck S."/>
            <person name="Richardson P."/>
        </authorList>
    </citation>
    <scope>NUCLEOTIDE SEQUENCE [LARGE SCALE GENOMIC DNA]</scope>
    <source>
        <strain evidence="1">DSM 684</strain>
    </source>
</reference>
<comment type="caution">
    <text evidence="1">The sequence shown here is derived from an EMBL/GenBank/DDBJ whole genome shotgun (WGS) entry which is preliminary data.</text>
</comment>
<dbReference type="AlphaFoldDB" id="Q1K3I0"/>
<protein>
    <submittedName>
        <fullName evidence="1">Uncharacterized protein</fullName>
    </submittedName>
</protein>
<sequence length="238" mass="27372">MKSGQSNEGTVFLEFIIDEKECGDDVAISGIIRVPIVADLLSPEQRNELYLHKNNNESMTQMRVDLVEYAYEGAQPQWQRQLVTEIAKYNDCEKESVQALVRDYLAQRADFRCLKQKEHEEMRQKFKRIPVESLVCYSDSIGVGPYVRVPLGAENGEATLNRKILNEMRPYFTDTAVFLAKFQQARLVAENHNEALAEKLQALWAADGVSRQEDKNKEQHYFGDVELVVEFDDEFQVA</sequence>
<keyword evidence="2" id="KW-1185">Reference proteome</keyword>
<proteinExistence type="predicted"/>
<dbReference type="Proteomes" id="UP000005695">
    <property type="component" value="Unassembled WGS sequence"/>
</dbReference>
<evidence type="ECO:0000313" key="1">
    <source>
        <dbReference type="EMBL" id="EAT16994.1"/>
    </source>
</evidence>
<evidence type="ECO:0000313" key="2">
    <source>
        <dbReference type="Proteomes" id="UP000005695"/>
    </source>
</evidence>
<dbReference type="RefSeq" id="WP_005997865.1">
    <property type="nucleotide sequence ID" value="NZ_AAEW02000002.1"/>
</dbReference>
<organism evidence="1 2">
    <name type="scientific">Desulfuromonas acetoxidans (strain DSM 684 / 11070)</name>
    <dbReference type="NCBI Taxonomy" id="281689"/>
    <lineage>
        <taxon>Bacteria</taxon>
        <taxon>Pseudomonadati</taxon>
        <taxon>Thermodesulfobacteriota</taxon>
        <taxon>Desulfuromonadia</taxon>
        <taxon>Desulfuromonadales</taxon>
        <taxon>Desulfuromonadaceae</taxon>
        <taxon>Desulfuromonas</taxon>
    </lineage>
</organism>
<gene>
    <name evidence="1" type="ORF">Dace_2860</name>
</gene>
<reference evidence="1" key="1">
    <citation type="submission" date="2006-05" db="EMBL/GenBank/DDBJ databases">
        <title>Annotation of the draft genome assembly of Desulfuromonas acetoxidans DSM 684.</title>
        <authorList>
            <consortium name="US DOE Joint Genome Institute (JGI-ORNL)"/>
            <person name="Larimer F."/>
            <person name="Land M."/>
            <person name="Hauser L."/>
        </authorList>
    </citation>
    <scope>NUCLEOTIDE SEQUENCE [LARGE SCALE GENOMIC DNA]</scope>
    <source>
        <strain evidence="1">DSM 684</strain>
    </source>
</reference>